<sequence>MIISKKSPTKTMGVQNLKEMFVLAEFIKRSQVEINQRYKIKPHDSKYKNNLLQ</sequence>
<accession>A0ABM5U462</accession>
<proteinExistence type="predicted"/>
<dbReference type="Proteomes" id="UP000035930">
    <property type="component" value="Chromosome"/>
</dbReference>
<dbReference type="EMBL" id="CP011923">
    <property type="protein sequence ID" value="AKN87989.1"/>
    <property type="molecule type" value="Genomic_DNA"/>
</dbReference>
<evidence type="ECO:0000313" key="1">
    <source>
        <dbReference type="EMBL" id="AKN87989.1"/>
    </source>
</evidence>
<keyword evidence="2" id="KW-1185">Reference proteome</keyword>
<organism evidence="1 2">
    <name type="scientific">Francisella orientalis</name>
    <dbReference type="NCBI Taxonomy" id="299583"/>
    <lineage>
        <taxon>Bacteria</taxon>
        <taxon>Pseudomonadati</taxon>
        <taxon>Pseudomonadota</taxon>
        <taxon>Gammaproteobacteria</taxon>
        <taxon>Thiotrichales</taxon>
        <taxon>Francisellaceae</taxon>
        <taxon>Francisella</taxon>
    </lineage>
</organism>
<evidence type="ECO:0000313" key="2">
    <source>
        <dbReference type="Proteomes" id="UP000035930"/>
    </source>
</evidence>
<reference evidence="1" key="1">
    <citation type="submission" date="2017-08" db="EMBL/GenBank/DDBJ databases">
        <title>Complete Genome Sequence of Francisella noatunensis subsp. orientalis strain FNO190.</title>
        <authorList>
            <person name="Pereira F.L."/>
            <person name="Goncalves L.A."/>
            <person name="Guilherme T.C."/>
            <person name="Soares S.C."/>
            <person name="Dorella F.A."/>
            <person name="Carvalho A.F."/>
            <person name="Leibowitz M.P."/>
            <person name="Leal C.A.G."/>
            <person name="Azevedo V.A.C."/>
            <person name="Figueiredo H.C.P."/>
        </authorList>
    </citation>
    <scope>NUCLEOTIDE SEQUENCE</scope>
    <source>
        <strain evidence="1">FNO190</strain>
    </source>
</reference>
<name>A0ABM5U462_9GAMM</name>
<gene>
    <name evidence="1" type="ORF">FNO190_0106</name>
</gene>
<protein>
    <submittedName>
        <fullName evidence="1">Uncharacterized protein</fullName>
    </submittedName>
</protein>